<keyword evidence="5 10" id="KW-0472">Membrane</keyword>
<dbReference type="PANTHER" id="PTHR24225">
    <property type="entry name" value="CHEMOTACTIC RECEPTOR"/>
    <property type="match status" value="1"/>
</dbReference>
<evidence type="ECO:0000313" key="12">
    <source>
        <dbReference type="EMBL" id="MED6266068.1"/>
    </source>
</evidence>
<dbReference type="PROSITE" id="PS50262">
    <property type="entry name" value="G_PROTEIN_RECEP_F1_2"/>
    <property type="match status" value="1"/>
</dbReference>
<comment type="similarity">
    <text evidence="9">Belongs to the G-protein coupled receptor 1 family.</text>
</comment>
<keyword evidence="2 9" id="KW-0812">Transmembrane</keyword>
<dbReference type="EMBL" id="JAHUTJ010005351">
    <property type="protein sequence ID" value="MED6266068.1"/>
    <property type="molecule type" value="Genomic_DNA"/>
</dbReference>
<gene>
    <name evidence="12" type="ORF">CHARACLAT_031861</name>
</gene>
<keyword evidence="3 10" id="KW-1133">Transmembrane helix</keyword>
<evidence type="ECO:0000256" key="8">
    <source>
        <dbReference type="ARBA" id="ARBA00025736"/>
    </source>
</evidence>
<dbReference type="PRINTS" id="PR00237">
    <property type="entry name" value="GPCRRHODOPSN"/>
</dbReference>
<dbReference type="Gene3D" id="1.20.1070.10">
    <property type="entry name" value="Rhodopsin 7-helix transmembrane proteins"/>
    <property type="match status" value="1"/>
</dbReference>
<feature type="transmembrane region" description="Helical" evidence="10">
    <location>
        <begin position="222"/>
        <end position="244"/>
    </location>
</feature>
<feature type="transmembrane region" description="Helical" evidence="10">
    <location>
        <begin position="265"/>
        <end position="285"/>
    </location>
</feature>
<evidence type="ECO:0000256" key="6">
    <source>
        <dbReference type="ARBA" id="ARBA00023170"/>
    </source>
</evidence>
<feature type="transmembrane region" description="Helical" evidence="10">
    <location>
        <begin position="305"/>
        <end position="327"/>
    </location>
</feature>
<feature type="transmembrane region" description="Helical" evidence="10">
    <location>
        <begin position="172"/>
        <end position="194"/>
    </location>
</feature>
<dbReference type="PANTHER" id="PTHR24225:SF52">
    <property type="entry name" value="C3A ANAPHYLATOXIN CHEMOTACTIC RECEPTOR-LIKE"/>
    <property type="match status" value="1"/>
</dbReference>
<sequence length="366" mass="40967">MGVAPFLQPLRNTERLYISSMADQNTTQLVGNSSPSWQAEASRGIQIVVTLLIFLVGVSLNGLVVWALGLRGRRHLVRRGSSEETRAASSFRVYVLNLALGDLILLLRTPLMLGYIVNKNSWPFGKAFCHLVMFLRCLGLYVSAFLLCAVALERCFCLLRPVWAQLKRPSWAVPLVCGVLWLVAFILSVPYIYFAELKNVNETYQCVESGEFNLGLFLTETIAGFLLPLIVFLGSNLAVLVTINKALPSTPNGTTPSMARKMTRMYHVLFSTMLLFLTCWVPYFVCRFLLALTEESSSLYNSALQAVYISLFLVYIKSALNPVLYVFAARGLGRAIKASLVSTIERLFNEESYESIRRKSLKNSQI</sequence>
<dbReference type="SUPFAM" id="SSF81321">
    <property type="entry name" value="Family A G protein-coupled receptor-like"/>
    <property type="match status" value="1"/>
</dbReference>
<evidence type="ECO:0000256" key="7">
    <source>
        <dbReference type="ARBA" id="ARBA00023224"/>
    </source>
</evidence>
<feature type="transmembrane region" description="Helical" evidence="10">
    <location>
        <begin position="91"/>
        <end position="111"/>
    </location>
</feature>
<keyword evidence="7 9" id="KW-0807">Transducer</keyword>
<comment type="subcellular location">
    <subcellularLocation>
        <location evidence="1">Membrane</location>
        <topology evidence="1">Multi-pass membrane protein</topology>
    </subcellularLocation>
</comment>
<evidence type="ECO:0000313" key="13">
    <source>
        <dbReference type="Proteomes" id="UP001352852"/>
    </source>
</evidence>
<proteinExistence type="inferred from homology"/>
<feature type="transmembrane region" description="Helical" evidence="10">
    <location>
        <begin position="45"/>
        <end position="70"/>
    </location>
</feature>
<evidence type="ECO:0000256" key="3">
    <source>
        <dbReference type="ARBA" id="ARBA00022989"/>
    </source>
</evidence>
<name>A0ABU7CX09_9TELE</name>
<feature type="transmembrane region" description="Helical" evidence="10">
    <location>
        <begin position="131"/>
        <end position="152"/>
    </location>
</feature>
<dbReference type="InterPro" id="IPR000826">
    <property type="entry name" value="Formyl_rcpt-rel"/>
</dbReference>
<dbReference type="PROSITE" id="PS00237">
    <property type="entry name" value="G_PROTEIN_RECEP_F1_1"/>
    <property type="match status" value="1"/>
</dbReference>
<evidence type="ECO:0000256" key="1">
    <source>
        <dbReference type="ARBA" id="ARBA00004141"/>
    </source>
</evidence>
<dbReference type="Proteomes" id="UP001352852">
    <property type="component" value="Unassembled WGS sequence"/>
</dbReference>
<evidence type="ECO:0000256" key="4">
    <source>
        <dbReference type="ARBA" id="ARBA00023040"/>
    </source>
</evidence>
<comment type="caution">
    <text evidence="12">The sequence shown here is derived from an EMBL/GenBank/DDBJ whole genome shotgun (WGS) entry which is preliminary data.</text>
</comment>
<evidence type="ECO:0000256" key="5">
    <source>
        <dbReference type="ARBA" id="ARBA00023136"/>
    </source>
</evidence>
<evidence type="ECO:0000256" key="2">
    <source>
        <dbReference type="ARBA" id="ARBA00022692"/>
    </source>
</evidence>
<dbReference type="InterPro" id="IPR000276">
    <property type="entry name" value="GPCR_Rhodpsn"/>
</dbReference>
<keyword evidence="6 9" id="KW-0675">Receptor</keyword>
<keyword evidence="13" id="KW-1185">Reference proteome</keyword>
<feature type="domain" description="G-protein coupled receptors family 1 profile" evidence="11">
    <location>
        <begin position="60"/>
        <end position="325"/>
    </location>
</feature>
<reference evidence="12 13" key="1">
    <citation type="submission" date="2021-06" db="EMBL/GenBank/DDBJ databases">
        <authorList>
            <person name="Palmer J.M."/>
        </authorList>
    </citation>
    <scope>NUCLEOTIDE SEQUENCE [LARGE SCALE GENOMIC DNA]</scope>
    <source>
        <strain evidence="12 13">CL_MEX2019</strain>
        <tissue evidence="12">Muscle</tissue>
    </source>
</reference>
<evidence type="ECO:0000259" key="11">
    <source>
        <dbReference type="PROSITE" id="PS50262"/>
    </source>
</evidence>
<organism evidence="12 13">
    <name type="scientific">Characodon lateralis</name>
    <dbReference type="NCBI Taxonomy" id="208331"/>
    <lineage>
        <taxon>Eukaryota</taxon>
        <taxon>Metazoa</taxon>
        <taxon>Chordata</taxon>
        <taxon>Craniata</taxon>
        <taxon>Vertebrata</taxon>
        <taxon>Euteleostomi</taxon>
        <taxon>Actinopterygii</taxon>
        <taxon>Neopterygii</taxon>
        <taxon>Teleostei</taxon>
        <taxon>Neoteleostei</taxon>
        <taxon>Acanthomorphata</taxon>
        <taxon>Ovalentaria</taxon>
        <taxon>Atherinomorphae</taxon>
        <taxon>Cyprinodontiformes</taxon>
        <taxon>Goodeidae</taxon>
        <taxon>Characodon</taxon>
    </lineage>
</organism>
<evidence type="ECO:0000256" key="10">
    <source>
        <dbReference type="SAM" id="Phobius"/>
    </source>
</evidence>
<evidence type="ECO:0000256" key="9">
    <source>
        <dbReference type="RuleBase" id="RU000688"/>
    </source>
</evidence>
<protein>
    <recommendedName>
        <fullName evidence="11">G-protein coupled receptors family 1 profile domain-containing protein</fullName>
    </recommendedName>
</protein>
<dbReference type="InterPro" id="IPR017452">
    <property type="entry name" value="GPCR_Rhodpsn_7TM"/>
</dbReference>
<dbReference type="Pfam" id="PF00001">
    <property type="entry name" value="7tm_1"/>
    <property type="match status" value="1"/>
</dbReference>
<accession>A0ABU7CX09</accession>
<keyword evidence="4 9" id="KW-0297">G-protein coupled receptor</keyword>
<comment type="similarity">
    <text evidence="8">Belongs to the chemokine-like receptor (CMKLR) family.</text>
</comment>